<evidence type="ECO:0000256" key="2">
    <source>
        <dbReference type="SAM" id="SignalP"/>
    </source>
</evidence>
<keyword evidence="4" id="KW-1185">Reference proteome</keyword>
<feature type="region of interest" description="Disordered" evidence="1">
    <location>
        <begin position="74"/>
        <end position="145"/>
    </location>
</feature>
<accession>A0A564Y9Z1</accession>
<dbReference type="EMBL" id="CABIJS010000122">
    <property type="protein sequence ID" value="VUZ43986.1"/>
    <property type="molecule type" value="Genomic_DNA"/>
</dbReference>
<evidence type="ECO:0000313" key="4">
    <source>
        <dbReference type="Proteomes" id="UP000321570"/>
    </source>
</evidence>
<sequence>MKIQVFLLLCLNLVCFNYGFAILEDSVPLGEEDGGETDVTFDFKSEKETDPEVYGDFFSTDSYDTTDATRTALPTTESQELTDNSNNSDNADQATGSTTPSENEGESIASGATEMEVNTTWTTTSASKPEESEEKRDDESTGSFYKPYAVGEHEYLKTSVPTKAVVTTPFDSVDTTSTYPVSAETEYTQNDEHTTIPQQTKINNESTDNFASTIEDDSSKALTETSTGEYNEETTDMSAKESTERCEEPVTLQVFDESSDKQQETITENVKDITSTNNAETEDYIKESTDDLERSTLLKQSIRHHFSIVQSKMLKASESVNNVMESLRLALENTVENILNSLSNFNEKDRRNEIKSEEQLILEKAMEEK</sequence>
<keyword evidence="2" id="KW-0732">Signal</keyword>
<organism evidence="3 4">
    <name type="scientific">Hymenolepis diminuta</name>
    <name type="common">Rat tapeworm</name>
    <dbReference type="NCBI Taxonomy" id="6216"/>
    <lineage>
        <taxon>Eukaryota</taxon>
        <taxon>Metazoa</taxon>
        <taxon>Spiralia</taxon>
        <taxon>Lophotrochozoa</taxon>
        <taxon>Platyhelminthes</taxon>
        <taxon>Cestoda</taxon>
        <taxon>Eucestoda</taxon>
        <taxon>Cyclophyllidea</taxon>
        <taxon>Hymenolepididae</taxon>
        <taxon>Hymenolepis</taxon>
    </lineage>
</organism>
<feature type="compositionally biased region" description="Polar residues" evidence="1">
    <location>
        <begin position="220"/>
        <end position="229"/>
    </location>
</feature>
<dbReference type="Proteomes" id="UP000321570">
    <property type="component" value="Unassembled WGS sequence"/>
</dbReference>
<feature type="compositionally biased region" description="Polar residues" evidence="1">
    <location>
        <begin position="91"/>
        <end position="102"/>
    </location>
</feature>
<feature type="region of interest" description="Disordered" evidence="1">
    <location>
        <begin position="216"/>
        <end position="245"/>
    </location>
</feature>
<protein>
    <submittedName>
        <fullName evidence="3">Uncharacterized protein</fullName>
    </submittedName>
</protein>
<feature type="compositionally biased region" description="Basic and acidic residues" evidence="1">
    <location>
        <begin position="128"/>
        <end position="139"/>
    </location>
</feature>
<evidence type="ECO:0000313" key="3">
    <source>
        <dbReference type="EMBL" id="VUZ43986.1"/>
    </source>
</evidence>
<feature type="chain" id="PRO_5022026501" evidence="2">
    <location>
        <begin position="22"/>
        <end position="369"/>
    </location>
</feature>
<gene>
    <name evidence="3" type="ORF">WMSIL1_LOCUS4171</name>
</gene>
<reference evidence="3 4" key="1">
    <citation type="submission" date="2019-07" db="EMBL/GenBank/DDBJ databases">
        <authorList>
            <person name="Jastrzebski P J."/>
            <person name="Paukszto L."/>
            <person name="Jastrzebski P J."/>
        </authorList>
    </citation>
    <scope>NUCLEOTIDE SEQUENCE [LARGE SCALE GENOMIC DNA]</scope>
    <source>
        <strain evidence="3 4">WMS-il1</strain>
    </source>
</reference>
<dbReference type="AlphaFoldDB" id="A0A564Y9Z1"/>
<name>A0A564Y9Z1_HYMDI</name>
<feature type="signal peptide" evidence="2">
    <location>
        <begin position="1"/>
        <end position="21"/>
    </location>
</feature>
<evidence type="ECO:0000256" key="1">
    <source>
        <dbReference type="SAM" id="MobiDB-lite"/>
    </source>
</evidence>
<proteinExistence type="predicted"/>